<sequence length="270" mass="31256">MEWSLSKVIRIENGDVTIAPNDLKPLLSYYGIKDKEQVADLLSSARIARARQREAWYQTQEFRELLSDATRRHIEYEAEAVAVRSYSIYYLPGYLQTEEYATALTGTFDEEDIGSRQRVQLLIKARRMRRQTLLSRLDAVQAFVLLDESVFMRPIGGAKVFAQQLTEMRRLVSDGPVHLRMLPFALDYPIANNGSYELLALSDRGAHSEILYRENGVTDEIIEDQATTERHRKRFEQLWHLSNDETDTIRFLDSRIKDLETQSQKAKGHV</sequence>
<evidence type="ECO:0000313" key="2">
    <source>
        <dbReference type="EMBL" id="GIE51893.1"/>
    </source>
</evidence>
<protein>
    <submittedName>
        <fullName evidence="2">Transcriptional regulator</fullName>
    </submittedName>
</protein>
<gene>
    <name evidence="2" type="ORF">Ani05nite_54270</name>
</gene>
<evidence type="ECO:0000259" key="1">
    <source>
        <dbReference type="Pfam" id="PF19054"/>
    </source>
</evidence>
<evidence type="ECO:0000313" key="3">
    <source>
        <dbReference type="Proteomes" id="UP000647172"/>
    </source>
</evidence>
<dbReference type="InterPro" id="IPR043917">
    <property type="entry name" value="DUF5753"/>
</dbReference>
<reference evidence="2" key="1">
    <citation type="submission" date="2021-01" db="EMBL/GenBank/DDBJ databases">
        <title>Whole genome shotgun sequence of Actinoplanes nipponensis NBRC 14063.</title>
        <authorList>
            <person name="Komaki H."/>
            <person name="Tamura T."/>
        </authorList>
    </citation>
    <scope>NUCLEOTIDE SEQUENCE</scope>
    <source>
        <strain evidence="2">NBRC 14063</strain>
    </source>
</reference>
<keyword evidence="3" id="KW-1185">Reference proteome</keyword>
<accession>A0A919JLK4</accession>
<dbReference type="AlphaFoldDB" id="A0A919JLK4"/>
<dbReference type="EMBL" id="BOMQ01000063">
    <property type="protein sequence ID" value="GIE51893.1"/>
    <property type="molecule type" value="Genomic_DNA"/>
</dbReference>
<dbReference type="Pfam" id="PF19054">
    <property type="entry name" value="DUF5753"/>
    <property type="match status" value="1"/>
</dbReference>
<dbReference type="Proteomes" id="UP000647172">
    <property type="component" value="Unassembled WGS sequence"/>
</dbReference>
<organism evidence="2 3">
    <name type="scientific">Actinoplanes nipponensis</name>
    <dbReference type="NCBI Taxonomy" id="135950"/>
    <lineage>
        <taxon>Bacteria</taxon>
        <taxon>Bacillati</taxon>
        <taxon>Actinomycetota</taxon>
        <taxon>Actinomycetes</taxon>
        <taxon>Micromonosporales</taxon>
        <taxon>Micromonosporaceae</taxon>
        <taxon>Actinoplanes</taxon>
    </lineage>
</organism>
<feature type="domain" description="DUF5753" evidence="1">
    <location>
        <begin position="71"/>
        <end position="253"/>
    </location>
</feature>
<comment type="caution">
    <text evidence="2">The sequence shown here is derived from an EMBL/GenBank/DDBJ whole genome shotgun (WGS) entry which is preliminary data.</text>
</comment>
<proteinExistence type="predicted"/>
<name>A0A919JLK4_9ACTN</name>